<dbReference type="InterPro" id="IPR039910">
    <property type="entry name" value="D15-like"/>
</dbReference>
<dbReference type="AlphaFoldDB" id="A0A8X8I969"/>
<proteinExistence type="predicted"/>
<comment type="subcellular location">
    <subcellularLocation>
        <location evidence="1">Membrane</location>
    </subcellularLocation>
</comment>
<dbReference type="InterPro" id="IPR000184">
    <property type="entry name" value="Bac_surfAg_D15"/>
</dbReference>
<keyword evidence="5" id="KW-0998">Cell outer membrane</keyword>
<keyword evidence="8" id="KW-1185">Reference proteome</keyword>
<evidence type="ECO:0000259" key="6">
    <source>
        <dbReference type="Pfam" id="PF01103"/>
    </source>
</evidence>
<evidence type="ECO:0000256" key="2">
    <source>
        <dbReference type="ARBA" id="ARBA00022692"/>
    </source>
</evidence>
<dbReference type="Gene3D" id="2.40.160.50">
    <property type="entry name" value="membrane protein fhac: a member of the omp85/tpsb transporter family"/>
    <property type="match status" value="1"/>
</dbReference>
<dbReference type="EMBL" id="FNNO01000001">
    <property type="protein sequence ID" value="SDW19559.1"/>
    <property type="molecule type" value="Genomic_DNA"/>
</dbReference>
<dbReference type="Proteomes" id="UP000198711">
    <property type="component" value="Unassembled WGS sequence"/>
</dbReference>
<dbReference type="Pfam" id="PF01103">
    <property type="entry name" value="Omp85"/>
    <property type="match status" value="1"/>
</dbReference>
<evidence type="ECO:0000313" key="8">
    <source>
        <dbReference type="Proteomes" id="UP000198711"/>
    </source>
</evidence>
<evidence type="ECO:0000313" key="7">
    <source>
        <dbReference type="EMBL" id="SDW19559.1"/>
    </source>
</evidence>
<accession>A0A8X8I969</accession>
<keyword evidence="3" id="KW-0732">Signal</keyword>
<keyword evidence="4" id="KW-0472">Membrane</keyword>
<feature type="domain" description="Bacterial surface antigen (D15)" evidence="6">
    <location>
        <begin position="557"/>
        <end position="790"/>
    </location>
</feature>
<evidence type="ECO:0000256" key="5">
    <source>
        <dbReference type="ARBA" id="ARBA00023237"/>
    </source>
</evidence>
<comment type="caution">
    <text evidence="7">The sequence shown here is derived from an EMBL/GenBank/DDBJ whole genome shotgun (WGS) entry which is preliminary data.</text>
</comment>
<evidence type="ECO:0000256" key="4">
    <source>
        <dbReference type="ARBA" id="ARBA00023136"/>
    </source>
</evidence>
<dbReference type="PROSITE" id="PS51257">
    <property type="entry name" value="PROKAR_LIPOPROTEIN"/>
    <property type="match status" value="1"/>
</dbReference>
<reference evidence="7 8" key="1">
    <citation type="submission" date="2016-10" db="EMBL/GenBank/DDBJ databases">
        <authorList>
            <person name="Varghese N."/>
            <person name="Submissions S."/>
        </authorList>
    </citation>
    <scope>NUCLEOTIDE SEQUENCE [LARGE SCALE GENOMIC DNA]</scope>
    <source>
        <strain evidence="7 8">DSM 25353</strain>
    </source>
</reference>
<dbReference type="RefSeq" id="WP_092721616.1">
    <property type="nucleotide sequence ID" value="NZ_FNNO01000001.1"/>
</dbReference>
<name>A0A8X8I969_9BACT</name>
<evidence type="ECO:0000256" key="1">
    <source>
        <dbReference type="ARBA" id="ARBA00004370"/>
    </source>
</evidence>
<dbReference type="PANTHER" id="PTHR12815">
    <property type="entry name" value="SORTING AND ASSEMBLY MACHINERY SAMM50 PROTEIN FAMILY MEMBER"/>
    <property type="match status" value="1"/>
</dbReference>
<protein>
    <submittedName>
        <fullName evidence="7">Outer membrane protein assembly factor BamA</fullName>
    </submittedName>
</protein>
<keyword evidence="2" id="KW-0812">Transmembrane</keyword>
<dbReference type="PANTHER" id="PTHR12815:SF47">
    <property type="entry name" value="TRANSLOCATION AND ASSEMBLY MODULE SUBUNIT TAMA"/>
    <property type="match status" value="1"/>
</dbReference>
<gene>
    <name evidence="7" type="ORF">SAMN05444410_101483</name>
</gene>
<sequence>MYLNGKRISFFSLFSLLFLLALFCSCAKQNYPIGRPFVYSNKVLLNGNLSKDEKNRLTTDLENYWDDSLKSRKVRQFFFFDRIKNPPVFDSTNIIRSISFMNAYLNSQGYYYARFKDSVNIDTFKDQLRTNIQMIIEAGKNVTIDSVSYTLSDSNLQRLTRKQEKNSLLKKGNPYSKGIISSELDRLVSLYRQNGYFRFTRDNIYAQVDSTDARLLALTLDPFQQAKLIAEAAKHRKENPAWDIDIRQRPVTDSAVIKPFYIANNYYYSETRPGDVTDSLIAQHGLGFYEIRRKEGILRYKKGLFNYRPLREHTYLRRGDLYNEDSYLKSINNLGQIGAWQQVDVTPVVRGKDSIDLYYFLIPAVKQSFTVDLETSLNRADIISGNTWGVSTNFSYHNKNVWKQAIQSVTTLRTGVELNLFSQTSDRLVQTFLLSLGHTYAFPRLIQPFKNWKALKALDNKKTLLSINGSYVDRRDIYRLRSLVTSFGYEWKVQKRNGDNLWLYKPLNLELYGIDKLDSLRKLIAINPFLRASFNEGNVLSQSLTLYRSVSNPNNKNKSHFIRLGVEEAGGLFGMIPDLTNNIYRYIKAEAEYKQSTKMGKTELAYRGFIGAGYNYGNDSVIGRTLPFFKQFIAGGPYSMRAWALRQLGPGSSLSSDTITTSRYHDRFGDMQIEANIEYRFPLTTIAGFKIGSALYADIGNIWNIKNNSADPDAQFSFSRLGRDLAIGVGTGIRIDFSYVLIRLDVAYKVKDPARLQNGGWMSLKNFEWTDTRQNGLKVDNYAFQFGINLPF</sequence>
<evidence type="ECO:0000256" key="3">
    <source>
        <dbReference type="ARBA" id="ARBA00022729"/>
    </source>
</evidence>
<organism evidence="7 8">
    <name type="scientific">Hydrobacter penzbergensis</name>
    <dbReference type="NCBI Taxonomy" id="1235997"/>
    <lineage>
        <taxon>Bacteria</taxon>
        <taxon>Pseudomonadati</taxon>
        <taxon>Bacteroidota</taxon>
        <taxon>Chitinophagia</taxon>
        <taxon>Chitinophagales</taxon>
        <taxon>Chitinophagaceae</taxon>
        <taxon>Hydrobacter</taxon>
    </lineage>
</organism>
<dbReference type="GO" id="GO:0019867">
    <property type="term" value="C:outer membrane"/>
    <property type="evidence" value="ECO:0007669"/>
    <property type="project" value="InterPro"/>
</dbReference>